<dbReference type="VEuPathDB" id="FungiDB:PPTG_20301"/>
<protein>
    <submittedName>
        <fullName evidence="2">Uncharacterized protein</fullName>
    </submittedName>
</protein>
<dbReference type="STRING" id="761204.W2P9F2"/>
<evidence type="ECO:0000313" key="3">
    <source>
        <dbReference type="Proteomes" id="UP000018817"/>
    </source>
</evidence>
<dbReference type="Proteomes" id="UP000018817">
    <property type="component" value="Unassembled WGS sequence"/>
</dbReference>
<organism evidence="2 3">
    <name type="scientific">Phytophthora nicotianae (strain INRA-310)</name>
    <name type="common">Phytophthora parasitica</name>
    <dbReference type="NCBI Taxonomy" id="761204"/>
    <lineage>
        <taxon>Eukaryota</taxon>
        <taxon>Sar</taxon>
        <taxon>Stramenopiles</taxon>
        <taxon>Oomycota</taxon>
        <taxon>Peronosporomycetes</taxon>
        <taxon>Peronosporales</taxon>
        <taxon>Peronosporaceae</taxon>
        <taxon>Phytophthora</taxon>
    </lineage>
</organism>
<name>W2P9F2_PHYN3</name>
<dbReference type="AlphaFoldDB" id="W2P9F2"/>
<reference evidence="2 3" key="2">
    <citation type="submission" date="2013-11" db="EMBL/GenBank/DDBJ databases">
        <title>The Genome Sequence of Phytophthora parasitica INRA-310.</title>
        <authorList>
            <consortium name="The Broad Institute Genomics Platform"/>
            <person name="Russ C."/>
            <person name="Tyler B."/>
            <person name="Panabieres F."/>
            <person name="Shan W."/>
            <person name="Tripathy S."/>
            <person name="Grunwald N."/>
            <person name="Machado M."/>
            <person name="Johnson C.S."/>
            <person name="Arredondo F."/>
            <person name="Hong C."/>
            <person name="Coffey M."/>
            <person name="Young S.K."/>
            <person name="Zeng Q."/>
            <person name="Gargeya S."/>
            <person name="Fitzgerald M."/>
            <person name="Abouelleil A."/>
            <person name="Alvarado L."/>
            <person name="Chapman S.B."/>
            <person name="Gainer-Dewar J."/>
            <person name="Goldberg J."/>
            <person name="Griggs A."/>
            <person name="Gujja S."/>
            <person name="Hansen M."/>
            <person name="Howarth C."/>
            <person name="Imamovic A."/>
            <person name="Ireland A."/>
            <person name="Larimer J."/>
            <person name="McCowan C."/>
            <person name="Murphy C."/>
            <person name="Pearson M."/>
            <person name="Poon T.W."/>
            <person name="Priest M."/>
            <person name="Roberts A."/>
            <person name="Saif S."/>
            <person name="Shea T."/>
            <person name="Sykes S."/>
            <person name="Wortman J."/>
            <person name="Nusbaum C."/>
            <person name="Birren B."/>
        </authorList>
    </citation>
    <scope>NUCLEOTIDE SEQUENCE [LARGE SCALE GENOMIC DNA]</scope>
    <source>
        <strain evidence="2 3">INRA-310</strain>
    </source>
</reference>
<dbReference type="RefSeq" id="XP_008917249.1">
    <property type="nucleotide sequence ID" value="XM_008919001.1"/>
</dbReference>
<proteinExistence type="predicted"/>
<dbReference type="GeneID" id="20188918"/>
<gene>
    <name evidence="2" type="ORF">PPTG_20301</name>
</gene>
<feature type="region of interest" description="Disordered" evidence="1">
    <location>
        <begin position="30"/>
        <end position="51"/>
    </location>
</feature>
<reference evidence="3" key="1">
    <citation type="submission" date="2011-12" db="EMBL/GenBank/DDBJ databases">
        <authorList>
            <consortium name="The Broad Institute Genome Sequencing Platform"/>
            <person name="Russ C."/>
            <person name="Tyler B."/>
            <person name="Panabieres F."/>
            <person name="Shan W."/>
            <person name="Tripathy S."/>
            <person name="Grunwald N."/>
            <person name="Machado M."/>
            <person name="Young S.K."/>
            <person name="Zeng Q."/>
            <person name="Gargeya S."/>
            <person name="Fitzgerald M."/>
            <person name="Haas B."/>
            <person name="Abouelleil A."/>
            <person name="Alvarado L."/>
            <person name="Arachchi H.M."/>
            <person name="Berlin A."/>
            <person name="Chapman S.B."/>
            <person name="Gearin G."/>
            <person name="Goldberg J."/>
            <person name="Griggs A."/>
            <person name="Gujja S."/>
            <person name="Hansen M."/>
            <person name="Heiman D."/>
            <person name="Howarth C."/>
            <person name="Larimer J."/>
            <person name="Lui A."/>
            <person name="MacDonald P.J.P."/>
            <person name="McCowen C."/>
            <person name="Montmayeur A."/>
            <person name="Murphy C."/>
            <person name="Neiman D."/>
            <person name="Pearson M."/>
            <person name="Priest M."/>
            <person name="Roberts A."/>
            <person name="Saif S."/>
            <person name="Shea T."/>
            <person name="Sisk P."/>
            <person name="Stolte C."/>
            <person name="Sykes S."/>
            <person name="Wortman J."/>
            <person name="Nusbaum C."/>
            <person name="Birren B."/>
        </authorList>
    </citation>
    <scope>NUCLEOTIDE SEQUENCE [LARGE SCALE GENOMIC DNA]</scope>
    <source>
        <strain evidence="3">INRA-310</strain>
    </source>
</reference>
<evidence type="ECO:0000256" key="1">
    <source>
        <dbReference type="SAM" id="MobiDB-lite"/>
    </source>
</evidence>
<sequence>MALTRRASGRPGADSDASPYLHELRRRLSSFGSSQKTRRRLTTQPAGPAAEKSSAICSSMQLTLEEPLATVHLEITDVSCARLQYRLLGTKRYWYRSVKQEKQGKIRWEVKMYQICCRKSTVDALLKCTWHTMPRLTSEDVTIKSVGFFDTEKAAMTALDAAAKARDVTNPFTGLSVRKSEIPLQLIKYFQVVVVSDRFQRMTQNERLELIYRLLLETAPNPANAQDDMDTKLAYQQPGIVEIVGMSLDSMCKNVDSVESWTK</sequence>
<accession>W2P9F2</accession>
<dbReference type="EMBL" id="KI669983">
    <property type="protein sequence ID" value="ETM97456.1"/>
    <property type="molecule type" value="Genomic_DNA"/>
</dbReference>
<evidence type="ECO:0000313" key="2">
    <source>
        <dbReference type="EMBL" id="ETM97456.1"/>
    </source>
</evidence>